<dbReference type="InterPro" id="IPR050367">
    <property type="entry name" value="APC_superfamily"/>
</dbReference>
<evidence type="ECO:0000256" key="1">
    <source>
        <dbReference type="ARBA" id="ARBA00004651"/>
    </source>
</evidence>
<evidence type="ECO:0000256" key="4">
    <source>
        <dbReference type="ARBA" id="ARBA00022989"/>
    </source>
</evidence>
<gene>
    <name evidence="6" type="ORF">GP475_02165</name>
</gene>
<dbReference type="Proteomes" id="UP000516320">
    <property type="component" value="Chromosome"/>
</dbReference>
<dbReference type="PIRSF" id="PIRSF006060">
    <property type="entry name" value="AA_transporter"/>
    <property type="match status" value="1"/>
</dbReference>
<comment type="subcellular location">
    <subcellularLocation>
        <location evidence="1">Cell membrane</location>
        <topology evidence="1">Multi-pass membrane protein</topology>
    </subcellularLocation>
</comment>
<dbReference type="Gene3D" id="1.20.1740.10">
    <property type="entry name" value="Amino acid/polyamine transporter I"/>
    <property type="match status" value="1"/>
</dbReference>
<protein>
    <submittedName>
        <fullName evidence="6">Amino acid permease</fullName>
    </submittedName>
</protein>
<keyword evidence="3" id="KW-0812">Transmembrane</keyword>
<keyword evidence="5" id="KW-0472">Membrane</keyword>
<dbReference type="PANTHER" id="PTHR42770">
    <property type="entry name" value="AMINO ACID TRANSPORTER-RELATED"/>
    <property type="match status" value="1"/>
</dbReference>
<dbReference type="Pfam" id="PF13520">
    <property type="entry name" value="AA_permease_2"/>
    <property type="match status" value="1"/>
</dbReference>
<dbReference type="PANTHER" id="PTHR42770:SF7">
    <property type="entry name" value="MEMBRANE PROTEIN"/>
    <property type="match status" value="1"/>
</dbReference>
<evidence type="ECO:0000256" key="3">
    <source>
        <dbReference type="ARBA" id="ARBA00022692"/>
    </source>
</evidence>
<organism evidence="6 7">
    <name type="scientific">Corynebacterium poyangense</name>
    <dbReference type="NCBI Taxonomy" id="2684405"/>
    <lineage>
        <taxon>Bacteria</taxon>
        <taxon>Bacillati</taxon>
        <taxon>Actinomycetota</taxon>
        <taxon>Actinomycetes</taxon>
        <taxon>Mycobacteriales</taxon>
        <taxon>Corynebacteriaceae</taxon>
        <taxon>Corynebacterium</taxon>
    </lineage>
</organism>
<dbReference type="AlphaFoldDB" id="A0A7H0SLZ4"/>
<sequence>MPRQELNKTLGFIPLVALGVSGVIGSSWIYTNGTFFEKYGAGGMIFGLAIGTVLAACVALSYAKLTALFPRAGGEVVYSYTILGRQMGFIVGWLLIGAYISSLAFYFTAFGVLLELVFPQLSTLPLYSIAGANVTLPVLICGLALALLFYFLNYFGISLGAQVQTVLFGILIVIGLSLAVVGFSQGSIHNFWPAYYEDRGALLSTLRFVVPGMTYMAGFGLVATLAEDAKLPSATIGRLVVLTVLLAGTFYCVVLAASAFILPWKEVATMDQGSITAFRQAGFPLLGWGAFIIAIVGLLTSFLGLFMASSRIVFALARVRLLPPNLAKLHPQHHTPRDALLFVLILTIGLGWLGKGAVGWFLDTGGIYLGLVWLIVVISHLRAPRRYPHLKDRIPPRSVLLPLVGAIGAVLVIILALYPGTDLSLIWPMEYIILGGWFLLGGLLYAFASPLPEDQALADLLGEHVDTLSSDPTSTVPGREAQSQRR</sequence>
<accession>A0A7H0SLZ4</accession>
<keyword evidence="2" id="KW-1003">Cell membrane</keyword>
<reference evidence="6 7" key="1">
    <citation type="submission" date="2019-12" db="EMBL/GenBank/DDBJ databases">
        <title>Corynebacterium sp. nov., isolated from feces of the Anser Albifrons in China.</title>
        <authorList>
            <person name="Liu Q."/>
        </authorList>
    </citation>
    <scope>NUCLEOTIDE SEQUENCE [LARGE SCALE GENOMIC DNA]</scope>
    <source>
        <strain evidence="6 7">4H37-19</strain>
    </source>
</reference>
<dbReference type="RefSeq" id="WP_187975023.1">
    <property type="nucleotide sequence ID" value="NZ_CP046884.1"/>
</dbReference>
<name>A0A7H0SLZ4_9CORY</name>
<evidence type="ECO:0000313" key="7">
    <source>
        <dbReference type="Proteomes" id="UP000516320"/>
    </source>
</evidence>
<keyword evidence="4" id="KW-1133">Transmembrane helix</keyword>
<dbReference type="GO" id="GO:0022857">
    <property type="term" value="F:transmembrane transporter activity"/>
    <property type="evidence" value="ECO:0007669"/>
    <property type="project" value="InterPro"/>
</dbReference>
<dbReference type="GO" id="GO:0005886">
    <property type="term" value="C:plasma membrane"/>
    <property type="evidence" value="ECO:0007669"/>
    <property type="project" value="UniProtKB-SubCell"/>
</dbReference>
<dbReference type="EMBL" id="CP046884">
    <property type="protein sequence ID" value="QNQ89569.1"/>
    <property type="molecule type" value="Genomic_DNA"/>
</dbReference>
<evidence type="ECO:0000313" key="6">
    <source>
        <dbReference type="EMBL" id="QNQ89569.1"/>
    </source>
</evidence>
<evidence type="ECO:0000256" key="5">
    <source>
        <dbReference type="ARBA" id="ARBA00023136"/>
    </source>
</evidence>
<evidence type="ECO:0000256" key="2">
    <source>
        <dbReference type="ARBA" id="ARBA00022475"/>
    </source>
</evidence>
<dbReference type="KEGG" id="cpoy:GP475_02165"/>
<dbReference type="InterPro" id="IPR002293">
    <property type="entry name" value="AA/rel_permease1"/>
</dbReference>
<proteinExistence type="predicted"/>
<keyword evidence="7" id="KW-1185">Reference proteome</keyword>